<keyword evidence="1" id="KW-0732">Signal</keyword>
<dbReference type="Proteomes" id="UP000282184">
    <property type="component" value="Unassembled WGS sequence"/>
</dbReference>
<evidence type="ECO:0000256" key="1">
    <source>
        <dbReference type="SAM" id="SignalP"/>
    </source>
</evidence>
<dbReference type="EMBL" id="RXOF01000001">
    <property type="protein sequence ID" value="RTQ53423.1"/>
    <property type="molecule type" value="Genomic_DNA"/>
</dbReference>
<protein>
    <recommendedName>
        <fullName evidence="4">DUF1795 domain-containing protein</fullName>
    </recommendedName>
</protein>
<evidence type="ECO:0008006" key="4">
    <source>
        <dbReference type="Google" id="ProtNLM"/>
    </source>
</evidence>
<dbReference type="Gene3D" id="3.40.1000.10">
    <property type="entry name" value="Mog1/PsbP, alpha/beta/alpha sandwich"/>
    <property type="match status" value="1"/>
</dbReference>
<accession>A0A431U848</accession>
<name>A0A431U848_9BACT</name>
<evidence type="ECO:0000313" key="2">
    <source>
        <dbReference type="EMBL" id="RTQ53423.1"/>
    </source>
</evidence>
<feature type="chain" id="PRO_5019561690" description="DUF1795 domain-containing protein" evidence="1">
    <location>
        <begin position="19"/>
        <end position="167"/>
    </location>
</feature>
<evidence type="ECO:0000313" key="3">
    <source>
        <dbReference type="Proteomes" id="UP000282184"/>
    </source>
</evidence>
<proteinExistence type="predicted"/>
<gene>
    <name evidence="2" type="ORF">EJV47_01400</name>
</gene>
<reference evidence="2 3" key="1">
    <citation type="submission" date="2018-12" db="EMBL/GenBank/DDBJ databases">
        <title>Hymenobacter gummosus sp. nov., isolated from a spring.</title>
        <authorList>
            <person name="Nie L."/>
        </authorList>
    </citation>
    <scope>NUCLEOTIDE SEQUENCE [LARGE SCALE GENOMIC DNA]</scope>
    <source>
        <strain evidence="2 3">KCTC 52166</strain>
    </source>
</reference>
<organism evidence="2 3">
    <name type="scientific">Hymenobacter gummosus</name>
    <dbReference type="NCBI Taxonomy" id="1776032"/>
    <lineage>
        <taxon>Bacteria</taxon>
        <taxon>Pseudomonadati</taxon>
        <taxon>Bacteroidota</taxon>
        <taxon>Cytophagia</taxon>
        <taxon>Cytophagales</taxon>
        <taxon>Hymenobacteraceae</taxon>
        <taxon>Hymenobacter</taxon>
    </lineage>
</organism>
<dbReference type="OrthoDB" id="883333at2"/>
<dbReference type="AlphaFoldDB" id="A0A431U848"/>
<keyword evidence="3" id="KW-1185">Reference proteome</keyword>
<comment type="caution">
    <text evidence="2">The sequence shown here is derived from an EMBL/GenBank/DDBJ whole genome shotgun (WGS) entry which is preliminary data.</text>
</comment>
<feature type="signal peptide" evidence="1">
    <location>
        <begin position="1"/>
        <end position="18"/>
    </location>
</feature>
<dbReference type="RefSeq" id="WP_126691350.1">
    <property type="nucleotide sequence ID" value="NZ_RXOF01000001.1"/>
</dbReference>
<sequence>MLRWLLLYALLLALPAAAQLPPDPEMTQNRAFRVKFQVPAHWLVSRQRTDSVELLRYHDPADGAHLWVARLRGRHAHTRPVSALQRLLRQLGATHHAEHRATAHGLDYLESTGTCRVGGRELRYDARVTTYQGQVLLVYLYATPTAFNTQAPLLHRVLDSFAPLPAD</sequence>